<name>W2MJK1_PHYNI</name>
<proteinExistence type="predicted"/>
<dbReference type="EMBL" id="KI695412">
    <property type="protein sequence ID" value="ETM35838.1"/>
    <property type="molecule type" value="Genomic_DNA"/>
</dbReference>
<dbReference type="Proteomes" id="UP000054532">
    <property type="component" value="Unassembled WGS sequence"/>
</dbReference>
<dbReference type="AlphaFoldDB" id="W2MJK1"/>
<protein>
    <submittedName>
        <fullName evidence="1">Uncharacterized protein</fullName>
    </submittedName>
</protein>
<evidence type="ECO:0000313" key="1">
    <source>
        <dbReference type="EMBL" id="ETM35838.1"/>
    </source>
</evidence>
<reference evidence="1" key="1">
    <citation type="submission" date="2013-11" db="EMBL/GenBank/DDBJ databases">
        <title>The Genome Sequence of Phytophthora parasitica IAC_01/95.</title>
        <authorList>
            <consortium name="The Broad Institute Genomics Platform"/>
            <person name="Russ C."/>
            <person name="Tyler B."/>
            <person name="Panabieres F."/>
            <person name="Shan W."/>
            <person name="Tripathy S."/>
            <person name="Grunwald N."/>
            <person name="Machado M."/>
            <person name="Johnson C.S."/>
            <person name="Arredondo F."/>
            <person name="Hong C."/>
            <person name="Coffey M."/>
            <person name="Young S.K."/>
            <person name="Zeng Q."/>
            <person name="Gargeya S."/>
            <person name="Fitzgerald M."/>
            <person name="Abouelleil A."/>
            <person name="Alvarado L."/>
            <person name="Chapman S.B."/>
            <person name="Gainer-Dewar J."/>
            <person name="Goldberg J."/>
            <person name="Griggs A."/>
            <person name="Gujja S."/>
            <person name="Hansen M."/>
            <person name="Howarth C."/>
            <person name="Imamovic A."/>
            <person name="Ireland A."/>
            <person name="Larimer J."/>
            <person name="McCowan C."/>
            <person name="Murphy C."/>
            <person name="Pearson M."/>
            <person name="Poon T.W."/>
            <person name="Priest M."/>
            <person name="Roberts A."/>
            <person name="Saif S."/>
            <person name="Shea T."/>
            <person name="Sykes S."/>
            <person name="Wortman J."/>
            <person name="Nusbaum C."/>
            <person name="Birren B."/>
        </authorList>
    </citation>
    <scope>NUCLEOTIDE SEQUENCE [LARGE SCALE GENOMIC DNA]</scope>
    <source>
        <strain evidence="1">IAC_01/95</strain>
    </source>
</reference>
<accession>W2MJK1</accession>
<gene>
    <name evidence="1" type="ORF">L914_17333</name>
</gene>
<organism evidence="1">
    <name type="scientific">Phytophthora nicotianae</name>
    <name type="common">Potato buckeye rot agent</name>
    <name type="synonym">Phytophthora parasitica</name>
    <dbReference type="NCBI Taxonomy" id="4792"/>
    <lineage>
        <taxon>Eukaryota</taxon>
        <taxon>Sar</taxon>
        <taxon>Stramenopiles</taxon>
        <taxon>Oomycota</taxon>
        <taxon>Peronosporomycetes</taxon>
        <taxon>Peronosporales</taxon>
        <taxon>Peronosporaceae</taxon>
        <taxon>Phytophthora</taxon>
    </lineage>
</organism>
<sequence>MISAGYAVNLDDQVKIAKNNVVMEKTVIMYSQDYVSWFYQRKRSGDIFLSGVQKYALQYDTARVVALPGNYLLRIHIDNPSMSPITTRRIELETSSCFYVDDQ</sequence>